<dbReference type="PANTHER" id="PTHR48112">
    <property type="entry name" value="HIGH MOBILITY GROUP PROTEIN DSP1"/>
    <property type="match status" value="1"/>
</dbReference>
<accession>A0ABR1FPL4</accession>
<dbReference type="Pfam" id="PF00505">
    <property type="entry name" value="HMG_box"/>
    <property type="match status" value="1"/>
</dbReference>
<feature type="region of interest" description="Disordered" evidence="3">
    <location>
        <begin position="223"/>
        <end position="274"/>
    </location>
</feature>
<feature type="DNA-binding region" description="HMG box" evidence="2">
    <location>
        <begin position="65"/>
        <end position="135"/>
    </location>
</feature>
<feature type="domain" description="HMG box" evidence="4">
    <location>
        <begin position="167"/>
        <end position="235"/>
    </location>
</feature>
<gene>
    <name evidence="5" type="ORF">SO694_0014006</name>
</gene>
<dbReference type="Gene3D" id="1.10.30.10">
    <property type="entry name" value="High mobility group box domain"/>
    <property type="match status" value="2"/>
</dbReference>
<evidence type="ECO:0000256" key="3">
    <source>
        <dbReference type="SAM" id="MobiDB-lite"/>
    </source>
</evidence>
<dbReference type="Proteomes" id="UP001363151">
    <property type="component" value="Unassembled WGS sequence"/>
</dbReference>
<feature type="region of interest" description="Disordered" evidence="3">
    <location>
        <begin position="140"/>
        <end position="172"/>
    </location>
</feature>
<feature type="compositionally biased region" description="Acidic residues" evidence="3">
    <location>
        <begin position="252"/>
        <end position="263"/>
    </location>
</feature>
<protein>
    <submittedName>
        <fullName evidence="5">DNA binding protein</fullName>
    </submittedName>
</protein>
<feature type="region of interest" description="Disordered" evidence="3">
    <location>
        <begin position="1"/>
        <end position="66"/>
    </location>
</feature>
<sequence length="274" mass="29993">MRPPLRPRNRPRRTHRGRRDRAGRRRRDRAGDAPAPAPPTPDDGDDLLAPCADDCALPARHPRAPPRPMEAYAIFLKTAYAWTSERLKKDGKGDLDVLEAIAGEWASLPPSELAAYRRIAAGERERYEREMALFDGPALLAPAAAPGPGSRRPRVKRHRTRKDPNAPKRGASAFLLFANANRTALRDAHPDKHNVEISKMLGAIWKSCDESTRKPYLDAEAAAKSKFEDDMAKYRDAVRDGRGGGPAPVPPPDDDDESDDDADSPLAPPGGAAL</sequence>
<dbReference type="SUPFAM" id="SSF47095">
    <property type="entry name" value="HMG-box"/>
    <property type="match status" value="2"/>
</dbReference>
<evidence type="ECO:0000313" key="6">
    <source>
        <dbReference type="Proteomes" id="UP001363151"/>
    </source>
</evidence>
<dbReference type="PANTHER" id="PTHR48112:SF22">
    <property type="entry name" value="MITOCHONDRIAL TRANSCRIPTION FACTOR A, ISOFORM B"/>
    <property type="match status" value="1"/>
</dbReference>
<feature type="compositionally biased region" description="Basic and acidic residues" evidence="3">
    <location>
        <begin position="223"/>
        <end position="242"/>
    </location>
</feature>
<dbReference type="InterPro" id="IPR050342">
    <property type="entry name" value="HMGB"/>
</dbReference>
<keyword evidence="1 2" id="KW-0238">DNA-binding</keyword>
<feature type="compositionally biased region" description="Low complexity" evidence="3">
    <location>
        <begin position="47"/>
        <end position="59"/>
    </location>
</feature>
<feature type="compositionally biased region" description="Basic residues" evidence="3">
    <location>
        <begin position="1"/>
        <end position="28"/>
    </location>
</feature>
<organism evidence="5 6">
    <name type="scientific">Aureococcus anophagefferens</name>
    <name type="common">Harmful bloom alga</name>
    <dbReference type="NCBI Taxonomy" id="44056"/>
    <lineage>
        <taxon>Eukaryota</taxon>
        <taxon>Sar</taxon>
        <taxon>Stramenopiles</taxon>
        <taxon>Ochrophyta</taxon>
        <taxon>Pelagophyceae</taxon>
        <taxon>Pelagomonadales</taxon>
        <taxon>Pelagomonadaceae</taxon>
        <taxon>Aureococcus</taxon>
    </lineage>
</organism>
<dbReference type="SMART" id="SM00398">
    <property type="entry name" value="HMG"/>
    <property type="match status" value="2"/>
</dbReference>
<dbReference type="PROSITE" id="PS50118">
    <property type="entry name" value="HMG_BOX_2"/>
    <property type="match status" value="2"/>
</dbReference>
<evidence type="ECO:0000256" key="1">
    <source>
        <dbReference type="ARBA" id="ARBA00023125"/>
    </source>
</evidence>
<feature type="domain" description="HMG box" evidence="4">
    <location>
        <begin position="65"/>
        <end position="135"/>
    </location>
</feature>
<feature type="compositionally biased region" description="Basic residues" evidence="3">
    <location>
        <begin position="151"/>
        <end position="161"/>
    </location>
</feature>
<dbReference type="InterPro" id="IPR009071">
    <property type="entry name" value="HMG_box_dom"/>
</dbReference>
<keyword evidence="2" id="KW-0539">Nucleus</keyword>
<evidence type="ECO:0000313" key="5">
    <source>
        <dbReference type="EMBL" id="KAK7235059.1"/>
    </source>
</evidence>
<feature type="compositionally biased region" description="Low complexity" evidence="3">
    <location>
        <begin position="140"/>
        <end position="150"/>
    </location>
</feature>
<evidence type="ECO:0000259" key="4">
    <source>
        <dbReference type="PROSITE" id="PS50118"/>
    </source>
</evidence>
<dbReference type="EMBL" id="JBBJCI010000298">
    <property type="protein sequence ID" value="KAK7235059.1"/>
    <property type="molecule type" value="Genomic_DNA"/>
</dbReference>
<evidence type="ECO:0000256" key="2">
    <source>
        <dbReference type="PROSITE-ProRule" id="PRU00267"/>
    </source>
</evidence>
<proteinExistence type="predicted"/>
<dbReference type="InterPro" id="IPR036910">
    <property type="entry name" value="HMG_box_dom_sf"/>
</dbReference>
<keyword evidence="6" id="KW-1185">Reference proteome</keyword>
<feature type="DNA-binding region" description="HMG box" evidence="2">
    <location>
        <begin position="167"/>
        <end position="235"/>
    </location>
</feature>
<reference evidence="5 6" key="1">
    <citation type="submission" date="2024-03" db="EMBL/GenBank/DDBJ databases">
        <title>Aureococcus anophagefferens CCMP1851 and Kratosvirus quantuckense: Draft genome of a second virus-susceptible host strain in the model system.</title>
        <authorList>
            <person name="Chase E."/>
            <person name="Truchon A.R."/>
            <person name="Schepens W."/>
            <person name="Wilhelm S.W."/>
        </authorList>
    </citation>
    <scope>NUCLEOTIDE SEQUENCE [LARGE SCALE GENOMIC DNA]</scope>
    <source>
        <strain evidence="5 6">CCMP1851</strain>
    </source>
</reference>
<name>A0ABR1FPL4_AURAN</name>
<comment type="caution">
    <text evidence="5">The sequence shown here is derived from an EMBL/GenBank/DDBJ whole genome shotgun (WGS) entry which is preliminary data.</text>
</comment>